<evidence type="ECO:0000313" key="1">
    <source>
        <dbReference type="EMBL" id="MEG3439967.1"/>
    </source>
</evidence>
<sequence length="207" mass="23446">MSNNIFHKNLEEANNLELASLKATISSCHYQEWLNSGIDPQLIALNLISLKGHTPFEYLLYDDPGREGNSKTIPRRNDGRLTDGFLKRYRHLEDGGWYCGTIDPLTGTESLWGCFKPNRPRVITEENRGFGDSTPCTKTIKYEHPPKKNTEAFLLKVPDTLWQKIAEGTGIYPSCRLPLPENEALPGAELRFRQGEPSLPILGVDYR</sequence>
<comment type="caution">
    <text evidence="1">The sequence shown here is derived from an EMBL/GenBank/DDBJ whole genome shotgun (WGS) entry which is preliminary data.</text>
</comment>
<gene>
    <name evidence="1" type="ORF">V0288_22760</name>
</gene>
<proteinExistence type="predicted"/>
<accession>A0AAW9QQB2</accession>
<dbReference type="RefSeq" id="WP_332867438.1">
    <property type="nucleotide sequence ID" value="NZ_JBAFSM010000067.1"/>
</dbReference>
<reference evidence="1 2" key="1">
    <citation type="submission" date="2024-01" db="EMBL/GenBank/DDBJ databases">
        <title>Genomic insights into the taxonomy and metabolism of the cyanobacterium Pannus brasiliensis CCIBt3594.</title>
        <authorList>
            <person name="Machado M."/>
            <person name="Botero N.B."/>
            <person name="Andreote A.P.D."/>
            <person name="Feitosa A.M.T."/>
            <person name="Popin R."/>
            <person name="Sivonen K."/>
            <person name="Fiore M.F."/>
        </authorList>
    </citation>
    <scope>NUCLEOTIDE SEQUENCE [LARGE SCALE GENOMIC DNA]</scope>
    <source>
        <strain evidence="1 2">CCIBt3594</strain>
    </source>
</reference>
<organism evidence="1 2">
    <name type="scientific">Pannus brasiliensis CCIBt3594</name>
    <dbReference type="NCBI Taxonomy" id="1427578"/>
    <lineage>
        <taxon>Bacteria</taxon>
        <taxon>Bacillati</taxon>
        <taxon>Cyanobacteriota</taxon>
        <taxon>Cyanophyceae</taxon>
        <taxon>Oscillatoriophycideae</taxon>
        <taxon>Chroococcales</taxon>
        <taxon>Microcystaceae</taxon>
        <taxon>Pannus</taxon>
    </lineage>
</organism>
<evidence type="ECO:0000313" key="2">
    <source>
        <dbReference type="Proteomes" id="UP001328733"/>
    </source>
</evidence>
<dbReference type="AlphaFoldDB" id="A0AAW9QQB2"/>
<dbReference type="Proteomes" id="UP001328733">
    <property type="component" value="Unassembled WGS sequence"/>
</dbReference>
<keyword evidence="2" id="KW-1185">Reference proteome</keyword>
<protein>
    <submittedName>
        <fullName evidence="1">Uncharacterized protein</fullName>
    </submittedName>
</protein>
<dbReference type="EMBL" id="JBAFSM010000067">
    <property type="protein sequence ID" value="MEG3439967.1"/>
    <property type="molecule type" value="Genomic_DNA"/>
</dbReference>
<name>A0AAW9QQB2_9CHRO</name>
<dbReference type="PANTHER" id="PTHR34985">
    <property type="entry name" value="SLR0554 PROTEIN"/>
    <property type="match status" value="1"/>
</dbReference>
<dbReference type="PANTHER" id="PTHR34985:SF1">
    <property type="entry name" value="SLR0554 PROTEIN"/>
    <property type="match status" value="1"/>
</dbReference>